<keyword evidence="2" id="KW-1185">Reference proteome</keyword>
<evidence type="ECO:0000313" key="2">
    <source>
        <dbReference type="Proteomes" id="UP000024635"/>
    </source>
</evidence>
<proteinExistence type="predicted"/>
<dbReference type="AlphaFoldDB" id="A0A016W177"/>
<sequence length="85" mass="10000">MPALTVFVAYAPKSSYDEDEIEAYYMDSQKFYREHHTFYKVTVGNFNAKIGPRRTPEELHIGTHGLEQLLREALRVYHDDEDHPN</sequence>
<organism evidence="1 2">
    <name type="scientific">Ancylostoma ceylanicum</name>
    <dbReference type="NCBI Taxonomy" id="53326"/>
    <lineage>
        <taxon>Eukaryota</taxon>
        <taxon>Metazoa</taxon>
        <taxon>Ecdysozoa</taxon>
        <taxon>Nematoda</taxon>
        <taxon>Chromadorea</taxon>
        <taxon>Rhabditida</taxon>
        <taxon>Rhabditina</taxon>
        <taxon>Rhabditomorpha</taxon>
        <taxon>Strongyloidea</taxon>
        <taxon>Ancylostomatidae</taxon>
        <taxon>Ancylostomatinae</taxon>
        <taxon>Ancylostoma</taxon>
    </lineage>
</organism>
<dbReference type="Proteomes" id="UP000024635">
    <property type="component" value="Unassembled WGS sequence"/>
</dbReference>
<accession>A0A016W177</accession>
<dbReference type="OrthoDB" id="5817221at2759"/>
<dbReference type="EMBL" id="JARK01001338">
    <property type="protein sequence ID" value="EYC33351.1"/>
    <property type="molecule type" value="Genomic_DNA"/>
</dbReference>
<protein>
    <submittedName>
        <fullName evidence="1">Uncharacterized protein</fullName>
    </submittedName>
</protein>
<gene>
    <name evidence="1" type="primary">Acey_s0002.g740</name>
    <name evidence="1" type="ORF">Y032_0002g740</name>
</gene>
<reference evidence="2" key="1">
    <citation type="journal article" date="2015" name="Nat. Genet.">
        <title>The genome and transcriptome of the zoonotic hookworm Ancylostoma ceylanicum identify infection-specific gene families.</title>
        <authorList>
            <person name="Schwarz E.M."/>
            <person name="Hu Y."/>
            <person name="Antoshechkin I."/>
            <person name="Miller M.M."/>
            <person name="Sternberg P.W."/>
            <person name="Aroian R.V."/>
        </authorList>
    </citation>
    <scope>NUCLEOTIDE SEQUENCE</scope>
    <source>
        <strain evidence="2">HY135</strain>
    </source>
</reference>
<comment type="caution">
    <text evidence="1">The sequence shown here is derived from an EMBL/GenBank/DDBJ whole genome shotgun (WGS) entry which is preliminary data.</text>
</comment>
<evidence type="ECO:0000313" key="1">
    <source>
        <dbReference type="EMBL" id="EYC33351.1"/>
    </source>
</evidence>
<name>A0A016W177_9BILA</name>